<feature type="transmembrane region" description="Helical" evidence="1">
    <location>
        <begin position="7"/>
        <end position="25"/>
    </location>
</feature>
<accession>A0A081B8P7</accession>
<dbReference type="Proteomes" id="UP000028702">
    <property type="component" value="Unassembled WGS sequence"/>
</dbReference>
<evidence type="ECO:0000313" key="2">
    <source>
        <dbReference type="EMBL" id="GAK44415.1"/>
    </source>
</evidence>
<keyword evidence="1" id="KW-0812">Transmembrane</keyword>
<gene>
    <name evidence="2" type="ORF">M2A_0914</name>
</gene>
<feature type="transmembrane region" description="Helical" evidence="1">
    <location>
        <begin position="70"/>
        <end position="93"/>
    </location>
</feature>
<dbReference type="STRING" id="1333998.M2A_0914"/>
<protein>
    <submittedName>
        <fullName evidence="2">Conserved protein</fullName>
    </submittedName>
</protein>
<evidence type="ECO:0000256" key="1">
    <source>
        <dbReference type="SAM" id="Phobius"/>
    </source>
</evidence>
<dbReference type="EMBL" id="BBIO01000003">
    <property type="protein sequence ID" value="GAK44415.1"/>
    <property type="molecule type" value="Genomic_DNA"/>
</dbReference>
<feature type="transmembrane region" description="Helical" evidence="1">
    <location>
        <begin position="37"/>
        <end position="58"/>
    </location>
</feature>
<dbReference type="RefSeq" id="WP_045443518.1">
    <property type="nucleotide sequence ID" value="NZ_BBIO01000003.1"/>
</dbReference>
<organism evidence="2 3">
    <name type="scientific">Tepidicaulis marinus</name>
    <dbReference type="NCBI Taxonomy" id="1333998"/>
    <lineage>
        <taxon>Bacteria</taxon>
        <taxon>Pseudomonadati</taxon>
        <taxon>Pseudomonadota</taxon>
        <taxon>Alphaproteobacteria</taxon>
        <taxon>Hyphomicrobiales</taxon>
        <taxon>Parvibaculaceae</taxon>
        <taxon>Tepidicaulis</taxon>
    </lineage>
</organism>
<keyword evidence="1" id="KW-1133">Transmembrane helix</keyword>
<sequence length="129" mass="13518">MGSMPLMAIIVIAYNIIAFLTGPSLDAELFTVALISGASWGVAVSDALLSAGLVLLFLELVSATRTGTTSIINHALSLIVLLVCLIEFIALPAFGNSTFFLITLLVLLDVVAGFTVTITTARRDFSVGE</sequence>
<comment type="caution">
    <text evidence="2">The sequence shown here is derived from an EMBL/GenBank/DDBJ whole genome shotgun (WGS) entry which is preliminary data.</text>
</comment>
<keyword evidence="1" id="KW-0472">Membrane</keyword>
<dbReference type="eggNOG" id="ENOG50331GU">
    <property type="taxonomic scope" value="Bacteria"/>
</dbReference>
<proteinExistence type="predicted"/>
<name>A0A081B8P7_9HYPH</name>
<feature type="transmembrane region" description="Helical" evidence="1">
    <location>
        <begin position="99"/>
        <end position="121"/>
    </location>
</feature>
<keyword evidence="3" id="KW-1185">Reference proteome</keyword>
<reference evidence="2 3" key="1">
    <citation type="submission" date="2014-07" db="EMBL/GenBank/DDBJ databases">
        <title>Tepidicaulis marinum gen. nov., sp. nov., a novel marine bacterium denitrifying nitrate to nitrous oxide strictly under microaerobic conditions.</title>
        <authorList>
            <person name="Takeuchi M."/>
            <person name="Yamagishi T."/>
            <person name="Kamagata Y."/>
            <person name="Oshima K."/>
            <person name="Hattori M."/>
            <person name="Katayama T."/>
            <person name="Hanada S."/>
            <person name="Tamaki H."/>
            <person name="Marumo K."/>
            <person name="Maeda H."/>
            <person name="Nedachi M."/>
            <person name="Iwasaki W."/>
            <person name="Suwa Y."/>
            <person name="Sakata S."/>
        </authorList>
    </citation>
    <scope>NUCLEOTIDE SEQUENCE [LARGE SCALE GENOMIC DNA]</scope>
    <source>
        <strain evidence="2 3">MA2</strain>
    </source>
</reference>
<evidence type="ECO:0000313" key="3">
    <source>
        <dbReference type="Proteomes" id="UP000028702"/>
    </source>
</evidence>
<dbReference type="AlphaFoldDB" id="A0A081B8P7"/>